<reference evidence="3 4" key="1">
    <citation type="journal article" date="2017" name="Nat. Ecol. Evol.">
        <title>Scallop genome provides insights into evolution of bilaterian karyotype and development.</title>
        <authorList>
            <person name="Wang S."/>
            <person name="Zhang J."/>
            <person name="Jiao W."/>
            <person name="Li J."/>
            <person name="Xun X."/>
            <person name="Sun Y."/>
            <person name="Guo X."/>
            <person name="Huan P."/>
            <person name="Dong B."/>
            <person name="Zhang L."/>
            <person name="Hu X."/>
            <person name="Sun X."/>
            <person name="Wang J."/>
            <person name="Zhao C."/>
            <person name="Wang Y."/>
            <person name="Wang D."/>
            <person name="Huang X."/>
            <person name="Wang R."/>
            <person name="Lv J."/>
            <person name="Li Y."/>
            <person name="Zhang Z."/>
            <person name="Liu B."/>
            <person name="Lu W."/>
            <person name="Hui Y."/>
            <person name="Liang J."/>
            <person name="Zhou Z."/>
            <person name="Hou R."/>
            <person name="Li X."/>
            <person name="Liu Y."/>
            <person name="Li H."/>
            <person name="Ning X."/>
            <person name="Lin Y."/>
            <person name="Zhao L."/>
            <person name="Xing Q."/>
            <person name="Dou J."/>
            <person name="Li Y."/>
            <person name="Mao J."/>
            <person name="Guo H."/>
            <person name="Dou H."/>
            <person name="Li T."/>
            <person name="Mu C."/>
            <person name="Jiang W."/>
            <person name="Fu Q."/>
            <person name="Fu X."/>
            <person name="Miao Y."/>
            <person name="Liu J."/>
            <person name="Yu Q."/>
            <person name="Li R."/>
            <person name="Liao H."/>
            <person name="Li X."/>
            <person name="Kong Y."/>
            <person name="Jiang Z."/>
            <person name="Chourrout D."/>
            <person name="Li R."/>
            <person name="Bao Z."/>
        </authorList>
    </citation>
    <scope>NUCLEOTIDE SEQUENCE [LARGE SCALE GENOMIC DNA]</scope>
    <source>
        <strain evidence="3 4">PY_sf001</strain>
    </source>
</reference>
<organism evidence="3 4">
    <name type="scientific">Mizuhopecten yessoensis</name>
    <name type="common">Japanese scallop</name>
    <name type="synonym">Patinopecten yessoensis</name>
    <dbReference type="NCBI Taxonomy" id="6573"/>
    <lineage>
        <taxon>Eukaryota</taxon>
        <taxon>Metazoa</taxon>
        <taxon>Spiralia</taxon>
        <taxon>Lophotrochozoa</taxon>
        <taxon>Mollusca</taxon>
        <taxon>Bivalvia</taxon>
        <taxon>Autobranchia</taxon>
        <taxon>Pteriomorphia</taxon>
        <taxon>Pectinida</taxon>
        <taxon>Pectinoidea</taxon>
        <taxon>Pectinidae</taxon>
        <taxon>Mizuhopecten</taxon>
    </lineage>
</organism>
<dbReference type="InterPro" id="IPR006461">
    <property type="entry name" value="PLAC_motif_containing"/>
</dbReference>
<evidence type="ECO:0000256" key="2">
    <source>
        <dbReference type="SAM" id="MobiDB-lite"/>
    </source>
</evidence>
<dbReference type="Pfam" id="PF04749">
    <property type="entry name" value="PLAC8"/>
    <property type="match status" value="1"/>
</dbReference>
<dbReference type="NCBIfam" id="TIGR01571">
    <property type="entry name" value="A_thal_Cys_rich"/>
    <property type="match status" value="1"/>
</dbReference>
<dbReference type="OrthoDB" id="1045822at2759"/>
<evidence type="ECO:0000313" key="3">
    <source>
        <dbReference type="EMBL" id="OWF37153.1"/>
    </source>
</evidence>
<keyword evidence="4" id="KW-1185">Reference proteome</keyword>
<dbReference type="Proteomes" id="UP000242188">
    <property type="component" value="Unassembled WGS sequence"/>
</dbReference>
<dbReference type="AlphaFoldDB" id="A0A210PKY8"/>
<name>A0A210PKY8_MIZYE</name>
<gene>
    <name evidence="3" type="ORF">KP79_PYT21329</name>
</gene>
<evidence type="ECO:0000313" key="4">
    <source>
        <dbReference type="Proteomes" id="UP000242188"/>
    </source>
</evidence>
<evidence type="ECO:0000256" key="1">
    <source>
        <dbReference type="ARBA" id="ARBA00009024"/>
    </source>
</evidence>
<feature type="region of interest" description="Disordered" evidence="2">
    <location>
        <begin position="47"/>
        <end position="76"/>
    </location>
</feature>
<accession>A0A210PKY8</accession>
<comment type="similarity">
    <text evidence="1">Belongs to the cornifelin family.</text>
</comment>
<comment type="caution">
    <text evidence="3">The sequence shown here is derived from an EMBL/GenBank/DDBJ whole genome shotgun (WGS) entry which is preliminary data.</text>
</comment>
<dbReference type="STRING" id="6573.A0A210PKY8"/>
<dbReference type="PANTHER" id="PTHR15907">
    <property type="entry name" value="DUF614 FAMILY PROTEIN-RELATED"/>
    <property type="match status" value="1"/>
</dbReference>
<dbReference type="EMBL" id="NEDP02005594">
    <property type="protein sequence ID" value="OWF37153.1"/>
    <property type="molecule type" value="Genomic_DNA"/>
</dbReference>
<protein>
    <submittedName>
        <fullName evidence="3">Protein PLANT CADMIUM RESISTANCE 6</fullName>
    </submittedName>
</protein>
<sequence>MRDELSVFRSEVDEDEKVLMSGTYSFHNDNGVVDSQPSTIGTLVVKEREQSPAASQTTRSEPGGKQIGPSSSSVPFDDAHCERNWTQTLFSCQSEDRKCCSLCCCWPYHKYMVATRLGETPFMALIPCAVFALRIKVRTLFGIKGSLLGDFWASMCCEPCAVCQMTSELDSLGL</sequence>
<proteinExistence type="inferred from homology"/>